<organism evidence="2 3">
    <name type="scientific">Ceratosolen solmsi marchali</name>
    <dbReference type="NCBI Taxonomy" id="326594"/>
    <lineage>
        <taxon>Eukaryota</taxon>
        <taxon>Metazoa</taxon>
        <taxon>Ecdysozoa</taxon>
        <taxon>Arthropoda</taxon>
        <taxon>Hexapoda</taxon>
        <taxon>Insecta</taxon>
        <taxon>Pterygota</taxon>
        <taxon>Neoptera</taxon>
        <taxon>Endopterygota</taxon>
        <taxon>Hymenoptera</taxon>
        <taxon>Apocrita</taxon>
        <taxon>Proctotrupomorpha</taxon>
        <taxon>Chalcidoidea</taxon>
        <taxon>Agaonidae</taxon>
        <taxon>Agaoninae</taxon>
        <taxon>Ceratosolen</taxon>
    </lineage>
</organism>
<dbReference type="CTD" id="40769"/>
<feature type="transmembrane region" description="Helical" evidence="1">
    <location>
        <begin position="43"/>
        <end position="63"/>
    </location>
</feature>
<dbReference type="AlphaFoldDB" id="A0AAJ6YWL5"/>
<proteinExistence type="predicted"/>
<name>A0AAJ6YWL5_9HYME</name>
<dbReference type="InterPro" id="IPR012464">
    <property type="entry name" value="DUF1676"/>
</dbReference>
<sequence length="108" mass="12066">TGRKRKKFKLNKYVFPLIIGFLLIKSVILPLALKALAILSGKAVVLSLMSLILAAIVGLRTVASGGGTTAQNKIDLASNYKRKDMQDYIDPIDDNPYRYYADHTRRKK</sequence>
<gene>
    <name evidence="3" type="primary">LOC105368405</name>
</gene>
<dbReference type="Pfam" id="PF07898">
    <property type="entry name" value="DUF1676"/>
    <property type="match status" value="1"/>
</dbReference>
<keyword evidence="2" id="KW-1185">Reference proteome</keyword>
<keyword evidence="1" id="KW-0472">Membrane</keyword>
<dbReference type="PANTHER" id="PTHR21879">
    <property type="entry name" value="FI03362P-RELATED-RELATED"/>
    <property type="match status" value="1"/>
</dbReference>
<dbReference type="KEGG" id="csol:105368405"/>
<protein>
    <submittedName>
        <fullName evidence="3">Uncharacterized protein LOC105368405</fullName>
    </submittedName>
</protein>
<reference evidence="3" key="1">
    <citation type="submission" date="2025-08" db="UniProtKB">
        <authorList>
            <consortium name="RefSeq"/>
        </authorList>
    </citation>
    <scope>IDENTIFICATION</scope>
</reference>
<feature type="transmembrane region" description="Helical" evidence="1">
    <location>
        <begin position="13"/>
        <end position="37"/>
    </location>
</feature>
<dbReference type="RefSeq" id="XP_011505716.1">
    <property type="nucleotide sequence ID" value="XM_011507414.1"/>
</dbReference>
<feature type="non-terminal residue" evidence="3">
    <location>
        <position position="1"/>
    </location>
</feature>
<dbReference type="GeneID" id="105368405"/>
<evidence type="ECO:0000256" key="1">
    <source>
        <dbReference type="SAM" id="Phobius"/>
    </source>
</evidence>
<dbReference type="GO" id="GO:0016020">
    <property type="term" value="C:membrane"/>
    <property type="evidence" value="ECO:0007669"/>
    <property type="project" value="TreeGrafter"/>
</dbReference>
<accession>A0AAJ6YWL5</accession>
<evidence type="ECO:0000313" key="3">
    <source>
        <dbReference type="RefSeq" id="XP_011505716.1"/>
    </source>
</evidence>
<dbReference type="Proteomes" id="UP000695007">
    <property type="component" value="Unplaced"/>
</dbReference>
<keyword evidence="1" id="KW-0812">Transmembrane</keyword>
<evidence type="ECO:0000313" key="2">
    <source>
        <dbReference type="Proteomes" id="UP000695007"/>
    </source>
</evidence>
<keyword evidence="1" id="KW-1133">Transmembrane helix</keyword>